<organism evidence="3 4">
    <name type="scientific">Weissella confusa</name>
    <name type="common">Lactobacillus confusus</name>
    <dbReference type="NCBI Taxonomy" id="1583"/>
    <lineage>
        <taxon>Bacteria</taxon>
        <taxon>Bacillati</taxon>
        <taxon>Bacillota</taxon>
        <taxon>Bacilli</taxon>
        <taxon>Lactobacillales</taxon>
        <taxon>Lactobacillaceae</taxon>
        <taxon>Weissella</taxon>
    </lineage>
</organism>
<feature type="chain" id="PRO_5021239173" evidence="1">
    <location>
        <begin position="30"/>
        <end position="294"/>
    </location>
</feature>
<feature type="signal peptide" evidence="1">
    <location>
        <begin position="1"/>
        <end position="29"/>
    </location>
</feature>
<dbReference type="Proteomes" id="UP000297646">
    <property type="component" value="Unassembled WGS sequence"/>
</dbReference>
<dbReference type="RefSeq" id="WP_135519290.1">
    <property type="nucleotide sequence ID" value="NZ_PVSN01000035.1"/>
</dbReference>
<dbReference type="GO" id="GO:0004622">
    <property type="term" value="F:phosphatidylcholine lysophospholipase activity"/>
    <property type="evidence" value="ECO:0007669"/>
    <property type="project" value="TreeGrafter"/>
</dbReference>
<evidence type="ECO:0000313" key="4">
    <source>
        <dbReference type="Proteomes" id="UP000297646"/>
    </source>
</evidence>
<reference evidence="3 4" key="1">
    <citation type="submission" date="2018-03" db="EMBL/GenBank/DDBJ databases">
        <title>Genome sequencing of Weissella confusa isolates.</title>
        <authorList>
            <person name="Kajala I."/>
            <person name="Baruah R."/>
            <person name="Bergsveinson J."/>
            <person name="Juvonen R."/>
            <person name="Ziola B."/>
        </authorList>
    </citation>
    <scope>NUCLEOTIDE SEQUENCE [LARGE SCALE GENOMIC DNA]</scope>
    <source>
        <strain evidence="3 4">VTT E-062653</strain>
    </source>
</reference>
<evidence type="ECO:0000313" key="3">
    <source>
        <dbReference type="EMBL" id="TGE72888.1"/>
    </source>
</evidence>
<dbReference type="InterPro" id="IPR051532">
    <property type="entry name" value="Ester_Hydrolysis_Enzymes"/>
</dbReference>
<gene>
    <name evidence="3" type="ORF">C6P11_05400</name>
</gene>
<dbReference type="OrthoDB" id="252349at2"/>
<evidence type="ECO:0000256" key="1">
    <source>
        <dbReference type="SAM" id="SignalP"/>
    </source>
</evidence>
<evidence type="ECO:0000259" key="2">
    <source>
        <dbReference type="Pfam" id="PF13472"/>
    </source>
</evidence>
<dbReference type="PANTHER" id="PTHR30383">
    <property type="entry name" value="THIOESTERASE 1/PROTEASE 1/LYSOPHOSPHOLIPASE L1"/>
    <property type="match status" value="1"/>
</dbReference>
<comment type="caution">
    <text evidence="3">The sequence shown here is derived from an EMBL/GenBank/DDBJ whole genome shotgun (WGS) entry which is preliminary data.</text>
</comment>
<dbReference type="AlphaFoldDB" id="A0A4Z0RZD6"/>
<feature type="domain" description="SGNH hydrolase-type esterase" evidence="2">
    <location>
        <begin position="39"/>
        <end position="274"/>
    </location>
</feature>
<dbReference type="InterPro" id="IPR036514">
    <property type="entry name" value="SGNH_hydro_sf"/>
</dbReference>
<sequence length="294" mass="32771">MQRKFKAMAATLIVATGFGTLSASVPAYAANKQTVKLVAVGDSLTEGVGDTTKQQGYTKRTAKLLTDKYDVKVKTAYYGKAGDRSDQILKRVKKNKQAVSDIKSADVLVMTVGGNDLQQTLFKAIFARSERDVTDKVTASMPDYTENLTKLINYLEKKNPDAPIFLFGNYNPLYVYLANRSDLNDDVKIYNGINANLASADDRVYYVSTFNTLTYGQYQTSAARKKLAAEAEKANRGSLNNEMVTDTLNGKSDKELNDYITTLDHYHPNDKGYDKMSALLVKRMAKHTEDWLEK</sequence>
<keyword evidence="1" id="KW-0732">Signal</keyword>
<dbReference type="EMBL" id="PVSN01000035">
    <property type="protein sequence ID" value="TGE72888.1"/>
    <property type="molecule type" value="Genomic_DNA"/>
</dbReference>
<protein>
    <submittedName>
        <fullName evidence="3">Hydrolase</fullName>
    </submittedName>
</protein>
<dbReference type="Gene3D" id="3.40.50.1110">
    <property type="entry name" value="SGNH hydrolase"/>
    <property type="match status" value="1"/>
</dbReference>
<dbReference type="InterPro" id="IPR013830">
    <property type="entry name" value="SGNH_hydro"/>
</dbReference>
<keyword evidence="3" id="KW-0378">Hydrolase</keyword>
<proteinExistence type="predicted"/>
<accession>A0A4Z0RZD6</accession>
<name>A0A4Z0RZD6_WEICO</name>
<dbReference type="PANTHER" id="PTHR30383:SF27">
    <property type="entry name" value="SPORE GERMINATION LIPASE LIPC"/>
    <property type="match status" value="1"/>
</dbReference>
<dbReference type="SUPFAM" id="SSF52266">
    <property type="entry name" value="SGNH hydrolase"/>
    <property type="match status" value="1"/>
</dbReference>
<dbReference type="Pfam" id="PF13472">
    <property type="entry name" value="Lipase_GDSL_2"/>
    <property type="match status" value="1"/>
</dbReference>